<proteinExistence type="predicted"/>
<keyword evidence="1" id="KW-0472">Membrane</keyword>
<keyword evidence="3" id="KW-1185">Reference proteome</keyword>
<keyword evidence="1" id="KW-1133">Transmembrane helix</keyword>
<evidence type="ECO:0000313" key="3">
    <source>
        <dbReference type="Proteomes" id="UP000279799"/>
    </source>
</evidence>
<evidence type="ECO:0000256" key="1">
    <source>
        <dbReference type="SAM" id="Phobius"/>
    </source>
</evidence>
<sequence length="124" mass="15027">MERKNISKEKDFSTKIIDLNIPRGLKIFLSGSWLMFVIMGHLFLSVFKFFNLNNDVPKSSEQKQLEEEEEEYYRREEEEYYRRCEEDYYNCYMYDNYPHVDIYDSFPSDVDSFPSDVDSFPSDV</sequence>
<dbReference type="AlphaFoldDB" id="A0A448TTS0"/>
<evidence type="ECO:0000313" key="2">
    <source>
        <dbReference type="EMBL" id="VEJ09397.1"/>
    </source>
</evidence>
<protein>
    <submittedName>
        <fullName evidence="2">Uncharacterized protein</fullName>
    </submittedName>
</protein>
<dbReference type="EMBL" id="LR134510">
    <property type="protein sequence ID" value="VEJ09397.1"/>
    <property type="molecule type" value="Genomic_DNA"/>
</dbReference>
<dbReference type="RefSeq" id="WP_126599297.1">
    <property type="nucleotide sequence ID" value="NZ_LR134510.1"/>
</dbReference>
<dbReference type="KEGG" id="adp:NCTC12871_00850"/>
<feature type="transmembrane region" description="Helical" evidence="1">
    <location>
        <begin position="27"/>
        <end position="50"/>
    </location>
</feature>
<name>A0A448TTS0_9PAST</name>
<reference evidence="2 3" key="1">
    <citation type="submission" date="2018-12" db="EMBL/GenBank/DDBJ databases">
        <authorList>
            <consortium name="Pathogen Informatics"/>
        </authorList>
    </citation>
    <scope>NUCLEOTIDE SEQUENCE [LARGE SCALE GENOMIC DNA]</scope>
    <source>
        <strain evidence="2 3">NCTC12871</strain>
    </source>
</reference>
<organism evidence="2 3">
    <name type="scientific">Actinobacillus delphinicola</name>
    <dbReference type="NCBI Taxonomy" id="51161"/>
    <lineage>
        <taxon>Bacteria</taxon>
        <taxon>Pseudomonadati</taxon>
        <taxon>Pseudomonadota</taxon>
        <taxon>Gammaproteobacteria</taxon>
        <taxon>Pasteurellales</taxon>
        <taxon>Pasteurellaceae</taxon>
        <taxon>Actinobacillus</taxon>
    </lineage>
</organism>
<accession>A0A448TTS0</accession>
<dbReference type="Proteomes" id="UP000279799">
    <property type="component" value="Chromosome"/>
</dbReference>
<keyword evidence="1" id="KW-0812">Transmembrane</keyword>
<gene>
    <name evidence="2" type="ORF">NCTC12871_00850</name>
</gene>